<sequence length="90" mass="10210">MRECTHHVVLPDQGIERPRAPLTGKYQISHAGIVGDTQAARLRRRQGHGMGRNEKGEPDFGTGSARLWLLRSRPDQICRRTMRRGPPPLF</sequence>
<evidence type="ECO:0000256" key="1">
    <source>
        <dbReference type="SAM" id="MobiDB-lite"/>
    </source>
</evidence>
<accession>A0A484P7F6</accession>
<dbReference type="EMBL" id="CAADIC010000001">
    <property type="protein sequence ID" value="VFR20770.1"/>
    <property type="molecule type" value="Genomic_DNA"/>
</dbReference>
<reference evidence="2" key="1">
    <citation type="submission" date="2019-03" db="EMBL/GenBank/DDBJ databases">
        <authorList>
            <person name="Danneels B."/>
        </authorList>
    </citation>
    <scope>NUCLEOTIDE SEQUENCE</scope>
</reference>
<evidence type="ECO:0000313" key="2">
    <source>
        <dbReference type="EMBL" id="VFR20770.1"/>
    </source>
</evidence>
<organism evidence="2">
    <name type="scientific">plant metagenome</name>
    <dbReference type="NCBI Taxonomy" id="1297885"/>
    <lineage>
        <taxon>unclassified sequences</taxon>
        <taxon>metagenomes</taxon>
        <taxon>organismal metagenomes</taxon>
    </lineage>
</organism>
<protein>
    <submittedName>
        <fullName evidence="2">Uncharacterized protein</fullName>
    </submittedName>
</protein>
<dbReference type="AlphaFoldDB" id="A0A484P7F6"/>
<feature type="region of interest" description="Disordered" evidence="1">
    <location>
        <begin position="44"/>
        <end position="63"/>
    </location>
</feature>
<gene>
    <name evidence="2" type="ORF">ANDA3_3228</name>
</gene>
<name>A0A484P7F6_9ZZZZ</name>
<proteinExistence type="predicted"/>